<name>A0ABT9ESA8_9GAMM</name>
<dbReference type="CDD" id="cd16439">
    <property type="entry name" value="beta_Kdo_transferase_KpsC_2"/>
    <property type="match status" value="1"/>
</dbReference>
<dbReference type="InterPro" id="IPR007833">
    <property type="entry name" value="Capsule_polysaccharide_synth"/>
</dbReference>
<reference evidence="1" key="1">
    <citation type="submission" date="2023-07" db="EMBL/GenBank/DDBJ databases">
        <title>Genome content predicts the carbon catabolic preferences of heterotrophic bacteria.</title>
        <authorList>
            <person name="Gralka M."/>
        </authorList>
    </citation>
    <scope>NUCLEOTIDE SEQUENCE</scope>
    <source>
        <strain evidence="1">5G01</strain>
    </source>
</reference>
<accession>A0ABT9ESA8</accession>
<sequence length="340" mass="39414">MKNIVIVLKNKWKHKFIKSFFSDGDNITIVTGSERLEYNQGIDYFFWASDIYNDFYIKNGNKDNVFLIEDGFFRSVGLGADHRRPLSLVFDKNGIYYDSNQPSDLENLLNIRILDDKEYSYSKLLINKLLELKVNKYNLASKEKIFFNTSLKKILVVGQVETDQSIIRGSQKFKTNAQLLQYIKNEHPEAYIIYKPHPDTLVGGRQGYVKNEKLYDKIILNASILDLFDHVDEVHTITSLAGFEALLRGLPVFVYGMPFYAGWGLTNDYYRCERRVKKVDLYTLVYCALVDYPKYIDLEGSPCSVEKVIEILSSKEDKLNASILALRFKRNILKAMGFKF</sequence>
<evidence type="ECO:0000313" key="1">
    <source>
        <dbReference type="EMBL" id="MDP2521866.1"/>
    </source>
</evidence>
<evidence type="ECO:0008006" key="3">
    <source>
        <dbReference type="Google" id="ProtNLM"/>
    </source>
</evidence>
<organism evidence="1 2">
    <name type="scientific">Neptunomonas phycophila</name>
    <dbReference type="NCBI Taxonomy" id="1572645"/>
    <lineage>
        <taxon>Bacteria</taxon>
        <taxon>Pseudomonadati</taxon>
        <taxon>Pseudomonadota</taxon>
        <taxon>Gammaproteobacteria</taxon>
        <taxon>Oceanospirillales</taxon>
        <taxon>Oceanospirillaceae</taxon>
        <taxon>Neptunomonas</taxon>
    </lineage>
</organism>
<protein>
    <recommendedName>
        <fullName evidence="3">Capsular polysaccharide export protein</fullName>
    </recommendedName>
</protein>
<keyword evidence="2" id="KW-1185">Reference proteome</keyword>
<dbReference type="RefSeq" id="WP_305450292.1">
    <property type="nucleotide sequence ID" value="NZ_JAUYVO010000003.1"/>
</dbReference>
<dbReference type="Pfam" id="PF05159">
    <property type="entry name" value="Capsule_synth"/>
    <property type="match status" value="2"/>
</dbReference>
<dbReference type="EMBL" id="JAUYVO010000003">
    <property type="protein sequence ID" value="MDP2521866.1"/>
    <property type="molecule type" value="Genomic_DNA"/>
</dbReference>
<gene>
    <name evidence="1" type="ORF">Q8W30_04710</name>
</gene>
<comment type="caution">
    <text evidence="1">The sequence shown here is derived from an EMBL/GenBank/DDBJ whole genome shotgun (WGS) entry which is preliminary data.</text>
</comment>
<evidence type="ECO:0000313" key="2">
    <source>
        <dbReference type="Proteomes" id="UP001177341"/>
    </source>
</evidence>
<dbReference type="Proteomes" id="UP001177341">
    <property type="component" value="Unassembled WGS sequence"/>
</dbReference>
<proteinExistence type="predicted"/>